<gene>
    <name evidence="2" type="ORF">NCTC13560_02037</name>
    <name evidence="1" type="ORF">SAMN05421682_115114</name>
</gene>
<dbReference type="GeneID" id="303673472"/>
<evidence type="ECO:0000313" key="4">
    <source>
        <dbReference type="Proteomes" id="UP000255231"/>
    </source>
</evidence>
<proteinExistence type="predicted"/>
<dbReference type="EMBL" id="FTMF01000015">
    <property type="protein sequence ID" value="SIR24884.1"/>
    <property type="molecule type" value="Genomic_DNA"/>
</dbReference>
<evidence type="ECO:0000313" key="1">
    <source>
        <dbReference type="EMBL" id="SIR24884.1"/>
    </source>
</evidence>
<reference evidence="1 3" key="1">
    <citation type="submission" date="2017-01" db="EMBL/GenBank/DDBJ databases">
        <authorList>
            <person name="Varghese N."/>
            <person name="Submissions S."/>
        </authorList>
    </citation>
    <scope>NUCLEOTIDE SEQUENCE [LARGE SCALE GENOMIC DNA]</scope>
    <source>
        <strain evidence="1 3">ATCC 27950</strain>
    </source>
</reference>
<evidence type="ECO:0000313" key="2">
    <source>
        <dbReference type="EMBL" id="SUX43470.1"/>
    </source>
</evidence>
<evidence type="ECO:0000313" key="3">
    <source>
        <dbReference type="Proteomes" id="UP000185725"/>
    </source>
</evidence>
<reference evidence="2 4" key="2">
    <citation type="submission" date="2018-06" db="EMBL/GenBank/DDBJ databases">
        <authorList>
            <consortium name="Pathogen Informatics"/>
            <person name="Doyle S."/>
        </authorList>
    </citation>
    <scope>NUCLEOTIDE SEQUENCE [LARGE SCALE GENOMIC DNA]</scope>
    <source>
        <strain evidence="2 4">NCTC13560</strain>
    </source>
</reference>
<keyword evidence="3" id="KW-1185">Reference proteome</keyword>
<sequence>MELTGVIKKIGNIQTFGSGFQKREVVIVTEEQFSQTICLELISGKVDIIEPFSEGERAKIGINIKGREWISPQGETKYFNTIEAWKILKIQ</sequence>
<organism evidence="2 4">
    <name type="scientific">Chryseobacterium indoltheticum</name>
    <dbReference type="NCBI Taxonomy" id="254"/>
    <lineage>
        <taxon>Bacteria</taxon>
        <taxon>Pseudomonadati</taxon>
        <taxon>Bacteroidota</taxon>
        <taxon>Flavobacteriia</taxon>
        <taxon>Flavobacteriales</taxon>
        <taxon>Weeksellaceae</taxon>
        <taxon>Chryseobacterium group</taxon>
        <taxon>Chryseobacterium</taxon>
    </lineage>
</organism>
<dbReference type="OrthoDB" id="598142at2"/>
<dbReference type="InterPro" id="IPR021474">
    <property type="entry name" value="DUF3127"/>
</dbReference>
<dbReference type="Proteomes" id="UP000185725">
    <property type="component" value="Unassembled WGS sequence"/>
</dbReference>
<dbReference type="KEGG" id="cil:EG358_07160"/>
<dbReference type="AlphaFoldDB" id="A0A381FA67"/>
<accession>A0A381FA67</accession>
<dbReference type="Proteomes" id="UP000255231">
    <property type="component" value="Unassembled WGS sequence"/>
</dbReference>
<dbReference type="EMBL" id="UFVS01000001">
    <property type="protein sequence ID" value="SUX43470.1"/>
    <property type="molecule type" value="Genomic_DNA"/>
</dbReference>
<name>A0A381FA67_9FLAO</name>
<dbReference type="Pfam" id="PF11325">
    <property type="entry name" value="DUF3127"/>
    <property type="match status" value="1"/>
</dbReference>
<dbReference type="RefSeq" id="WP_076562366.1">
    <property type="nucleotide sequence ID" value="NZ_CP033929.1"/>
</dbReference>
<protein>
    <submittedName>
        <fullName evidence="2">Domain of uncharacterized function (DUF3127)</fullName>
    </submittedName>
</protein>